<dbReference type="InterPro" id="IPR055710">
    <property type="entry name" value="DUF7286"/>
</dbReference>
<dbReference type="EMBL" id="LKCM01000317">
    <property type="protein sequence ID" value="KPQ41662.1"/>
    <property type="molecule type" value="Genomic_DNA"/>
</dbReference>
<accession>A0A0P8AC69</accession>
<organism evidence="1 2">
    <name type="scientific">Candidatus Methanoperedens nitratireducens</name>
    <dbReference type="NCBI Taxonomy" id="1392998"/>
    <lineage>
        <taxon>Archaea</taxon>
        <taxon>Methanobacteriati</taxon>
        <taxon>Methanobacteriota</taxon>
        <taxon>Stenosarchaea group</taxon>
        <taxon>Methanomicrobia</taxon>
        <taxon>Methanosarcinales</taxon>
        <taxon>ANME-2 cluster</taxon>
        <taxon>Candidatus Methanoperedentaceae</taxon>
        <taxon>Candidatus Methanoperedens</taxon>
    </lineage>
</organism>
<proteinExistence type="predicted"/>
<dbReference type="AlphaFoldDB" id="A0A0P8AC69"/>
<comment type="caution">
    <text evidence="1">The sequence shown here is derived from an EMBL/GenBank/DDBJ whole genome shotgun (WGS) entry which is preliminary data.</text>
</comment>
<reference evidence="1 2" key="1">
    <citation type="submission" date="2015-09" db="EMBL/GenBank/DDBJ databases">
        <title>A metagenomics-based metabolic model of nitrate-dependent anaerobic oxidation of methane by Methanoperedens-like archaea.</title>
        <authorList>
            <person name="Arshad A."/>
            <person name="Speth D.R."/>
            <person name="De Graaf R.M."/>
            <person name="Op Den Camp H.J."/>
            <person name="Jetten M.S."/>
            <person name="Welte C.U."/>
        </authorList>
    </citation>
    <scope>NUCLEOTIDE SEQUENCE [LARGE SCALE GENOMIC DNA]</scope>
</reference>
<protein>
    <submittedName>
        <fullName evidence="1">Uncharacterized protein</fullName>
    </submittedName>
</protein>
<name>A0A0P8AC69_9EURY</name>
<dbReference type="Proteomes" id="UP000050360">
    <property type="component" value="Unassembled WGS sequence"/>
</dbReference>
<sequence>MIWMHSDPFLRIRDLYSLKVRNNNLLLRNGIHILPTLEPWIATFNAWSIDVEGEFVKFEVQDIDNEVHPDPIFGHEAQVYVRENGRIRDTITNAIIGDNSPIKFNFTTGTFIAVPPGKITGVGDKTHKSMKKHPGWI</sequence>
<dbReference type="Pfam" id="PF23957">
    <property type="entry name" value="DUF7286"/>
    <property type="match status" value="1"/>
</dbReference>
<evidence type="ECO:0000313" key="1">
    <source>
        <dbReference type="EMBL" id="KPQ41662.1"/>
    </source>
</evidence>
<gene>
    <name evidence="1" type="ORF">MPEBLZ_03785</name>
</gene>
<evidence type="ECO:0000313" key="2">
    <source>
        <dbReference type="Proteomes" id="UP000050360"/>
    </source>
</evidence>